<protein>
    <submittedName>
        <fullName evidence="1">Uncharacterized protein</fullName>
    </submittedName>
</protein>
<keyword evidence="2" id="KW-1185">Reference proteome</keyword>
<evidence type="ECO:0000313" key="2">
    <source>
        <dbReference type="Proteomes" id="UP001257914"/>
    </source>
</evidence>
<evidence type="ECO:0000313" key="1">
    <source>
        <dbReference type="EMBL" id="MDU0112895.1"/>
    </source>
</evidence>
<dbReference type="RefSeq" id="WP_315946560.1">
    <property type="nucleotide sequence ID" value="NZ_JAWCUA010000007.1"/>
</dbReference>
<sequence length="74" mass="8380">MNNVMRCQADVINNYLMNNDGLAASEFMSDMSMPFDQQDRVFSAISRLNKPSSRKIGLIIELSANHTTNELLQK</sequence>
<accession>A0ABU3R0E9</accession>
<comment type="caution">
    <text evidence="1">The sequence shown here is derived from an EMBL/GenBank/DDBJ whole genome shotgun (WGS) entry which is preliminary data.</text>
</comment>
<reference evidence="1 2" key="1">
    <citation type="submission" date="2023-10" db="EMBL/GenBank/DDBJ databases">
        <title>Psychrosphaera aquimaarina strain SW33 isolated from seawater.</title>
        <authorList>
            <person name="Bayburt H."/>
            <person name="Kim J.M."/>
            <person name="Choi B.J."/>
            <person name="Jeon C.O."/>
        </authorList>
    </citation>
    <scope>NUCLEOTIDE SEQUENCE [LARGE SCALE GENOMIC DNA]</scope>
    <source>
        <strain evidence="1 2">KCTC 52743</strain>
    </source>
</reference>
<name>A0ABU3R0E9_9GAMM</name>
<dbReference type="Proteomes" id="UP001257914">
    <property type="component" value="Unassembled WGS sequence"/>
</dbReference>
<gene>
    <name evidence="1" type="ORF">RT723_07760</name>
</gene>
<dbReference type="EMBL" id="JAWCUA010000007">
    <property type="protein sequence ID" value="MDU0112895.1"/>
    <property type="molecule type" value="Genomic_DNA"/>
</dbReference>
<proteinExistence type="predicted"/>
<organism evidence="1 2">
    <name type="scientific">Psychrosphaera aquimarina</name>
    <dbReference type="NCBI Taxonomy" id="2044854"/>
    <lineage>
        <taxon>Bacteria</taxon>
        <taxon>Pseudomonadati</taxon>
        <taxon>Pseudomonadota</taxon>
        <taxon>Gammaproteobacteria</taxon>
        <taxon>Alteromonadales</taxon>
        <taxon>Pseudoalteromonadaceae</taxon>
        <taxon>Psychrosphaera</taxon>
    </lineage>
</organism>